<dbReference type="Proteomes" id="UP000535589">
    <property type="component" value="Unassembled WGS sequence"/>
</dbReference>
<comment type="caution">
    <text evidence="1">The sequence shown here is derived from an EMBL/GenBank/DDBJ whole genome shotgun (WGS) entry which is preliminary data.</text>
</comment>
<sequence>MTVLLFGALSQIVVGCSSSPQVSWDQGSQAMLGQAQIQLQAQLWQNQMGGDASQASMLHGALYFNSDDDLPAGLEVIQVALKQGEWQHLLTPEAVELRVHDEQHWEVAFAVDAMPPKAQPVNVKVGLRYEGKVMYLVDRDVVIDLVY</sequence>
<proteinExistence type="predicted"/>
<evidence type="ECO:0008006" key="3">
    <source>
        <dbReference type="Google" id="ProtNLM"/>
    </source>
</evidence>
<organism evidence="1 2">
    <name type="scientific">Vibrio agarilyticus</name>
    <dbReference type="NCBI Taxonomy" id="2726741"/>
    <lineage>
        <taxon>Bacteria</taxon>
        <taxon>Pseudomonadati</taxon>
        <taxon>Pseudomonadota</taxon>
        <taxon>Gammaproteobacteria</taxon>
        <taxon>Vibrionales</taxon>
        <taxon>Vibrionaceae</taxon>
        <taxon>Vibrio</taxon>
    </lineage>
</organism>
<reference evidence="1 2" key="1">
    <citation type="submission" date="2020-04" db="EMBL/GenBank/DDBJ databases">
        <title>Vibrio sp. SM6, a novel species isolated from seawater.</title>
        <authorList>
            <person name="Wang X."/>
        </authorList>
    </citation>
    <scope>NUCLEOTIDE SEQUENCE [LARGE SCALE GENOMIC DNA]</scope>
    <source>
        <strain evidence="1 2">SM6</strain>
    </source>
</reference>
<dbReference type="AlphaFoldDB" id="A0A7X8TP19"/>
<accession>A0A7X8TP19</accession>
<gene>
    <name evidence="1" type="ORF">HGP28_05100</name>
</gene>
<dbReference type="RefSeq" id="WP_168835383.1">
    <property type="nucleotide sequence ID" value="NZ_JABAIK010000004.1"/>
</dbReference>
<keyword evidence="2" id="KW-1185">Reference proteome</keyword>
<evidence type="ECO:0000313" key="1">
    <source>
        <dbReference type="EMBL" id="NLS12273.1"/>
    </source>
</evidence>
<evidence type="ECO:0000313" key="2">
    <source>
        <dbReference type="Proteomes" id="UP000535589"/>
    </source>
</evidence>
<protein>
    <recommendedName>
        <fullName evidence="3">DNA polymerase III subunit beta</fullName>
    </recommendedName>
</protein>
<name>A0A7X8TP19_9VIBR</name>
<dbReference type="EMBL" id="JABAIK010000004">
    <property type="protein sequence ID" value="NLS12273.1"/>
    <property type="molecule type" value="Genomic_DNA"/>
</dbReference>